<evidence type="ECO:0000256" key="2">
    <source>
        <dbReference type="ARBA" id="ARBA00007776"/>
    </source>
</evidence>
<name>A0ABY4ARP1_9BURK</name>
<accession>A0ABY4ARP1</accession>
<evidence type="ECO:0000256" key="1">
    <source>
        <dbReference type="ARBA" id="ARBA00004651"/>
    </source>
</evidence>
<comment type="similarity">
    <text evidence="2">Belongs to the MreD family.</text>
</comment>
<evidence type="ECO:0000256" key="8">
    <source>
        <dbReference type="SAM" id="Phobius"/>
    </source>
</evidence>
<keyword evidence="7 8" id="KW-0472">Membrane</keyword>
<dbReference type="NCBIfam" id="TIGR03426">
    <property type="entry name" value="shape_MreD"/>
    <property type="match status" value="1"/>
</dbReference>
<dbReference type="Proteomes" id="UP000831607">
    <property type="component" value="Chromosome"/>
</dbReference>
<proteinExistence type="inferred from homology"/>
<reference evidence="9 10" key="1">
    <citation type="submission" date="2020-11" db="EMBL/GenBank/DDBJ databases">
        <title>Algicoccus daihaiensis sp.nov., isolated from Daihai Lake in Inner Mongolia.</title>
        <authorList>
            <person name="Kai J."/>
        </authorList>
    </citation>
    <scope>NUCLEOTIDE SEQUENCE [LARGE SCALE GENOMIC DNA]</scope>
    <source>
        <strain evidence="10">f23</strain>
    </source>
</reference>
<feature type="transmembrane region" description="Helical" evidence="8">
    <location>
        <begin position="133"/>
        <end position="155"/>
    </location>
</feature>
<keyword evidence="4 8" id="KW-0812">Transmembrane</keyword>
<dbReference type="InterPro" id="IPR026034">
    <property type="entry name" value="MreD_proteobac"/>
</dbReference>
<evidence type="ECO:0000256" key="7">
    <source>
        <dbReference type="ARBA" id="ARBA00023136"/>
    </source>
</evidence>
<comment type="subcellular location">
    <subcellularLocation>
        <location evidence="1">Cell membrane</location>
        <topology evidence="1">Multi-pass membrane protein</topology>
    </subcellularLocation>
</comment>
<feature type="transmembrane region" description="Helical" evidence="8">
    <location>
        <begin position="105"/>
        <end position="127"/>
    </location>
</feature>
<keyword evidence="3" id="KW-1003">Cell membrane</keyword>
<feature type="transmembrane region" description="Helical" evidence="8">
    <location>
        <begin position="75"/>
        <end position="93"/>
    </location>
</feature>
<dbReference type="EMBL" id="CP063982">
    <property type="protein sequence ID" value="UOD51697.1"/>
    <property type="molecule type" value="Genomic_DNA"/>
</dbReference>
<keyword evidence="6 8" id="KW-1133">Transmembrane helix</keyword>
<evidence type="ECO:0000256" key="5">
    <source>
        <dbReference type="ARBA" id="ARBA00022960"/>
    </source>
</evidence>
<dbReference type="InterPro" id="IPR007227">
    <property type="entry name" value="Cell_shape_determining_MreD"/>
</dbReference>
<evidence type="ECO:0000313" key="9">
    <source>
        <dbReference type="EMBL" id="UOD51697.1"/>
    </source>
</evidence>
<gene>
    <name evidence="9" type="primary">mreD</name>
    <name evidence="9" type="ORF">DHf2319_12390</name>
</gene>
<protein>
    <submittedName>
        <fullName evidence="9">Rod shape-determining protein MreD</fullName>
    </submittedName>
</protein>
<dbReference type="PANTHER" id="PTHR37484">
    <property type="entry name" value="ROD SHAPE-DETERMINING PROTEIN MRED"/>
    <property type="match status" value="1"/>
</dbReference>
<organism evidence="9 10">
    <name type="scientific">Orrella daihaiensis</name>
    <dbReference type="NCBI Taxonomy" id="2782176"/>
    <lineage>
        <taxon>Bacteria</taxon>
        <taxon>Pseudomonadati</taxon>
        <taxon>Pseudomonadota</taxon>
        <taxon>Betaproteobacteria</taxon>
        <taxon>Burkholderiales</taxon>
        <taxon>Alcaligenaceae</taxon>
        <taxon>Orrella</taxon>
    </lineage>
</organism>
<evidence type="ECO:0000313" key="10">
    <source>
        <dbReference type="Proteomes" id="UP000831607"/>
    </source>
</evidence>
<evidence type="ECO:0000256" key="3">
    <source>
        <dbReference type="ARBA" id="ARBA00022475"/>
    </source>
</evidence>
<keyword evidence="10" id="KW-1185">Reference proteome</keyword>
<dbReference type="PANTHER" id="PTHR37484:SF1">
    <property type="entry name" value="ROD SHAPE-DETERMINING PROTEIN MRED"/>
    <property type="match status" value="1"/>
</dbReference>
<sequence>MGADSRDVHTDGWVVWGSILLVFLLSLLPWRMAIWAPDLLMLVIAFWVVHEGNKVGLVAGFVFGLLIDVHDSGPLGQYALTYVLVCYGAVVLRRRLLRFNLWRQALHMLPVFVLARTLTLALTASLMGVWPGWWWAAAILLASLLWVPVGWILLLPGNRLAAMNSQTD</sequence>
<dbReference type="Pfam" id="PF04093">
    <property type="entry name" value="MreD"/>
    <property type="match status" value="1"/>
</dbReference>
<evidence type="ECO:0000256" key="4">
    <source>
        <dbReference type="ARBA" id="ARBA00022692"/>
    </source>
</evidence>
<keyword evidence="5" id="KW-0133">Cell shape</keyword>
<feature type="transmembrane region" description="Helical" evidence="8">
    <location>
        <begin position="12"/>
        <end position="30"/>
    </location>
</feature>
<evidence type="ECO:0000256" key="6">
    <source>
        <dbReference type="ARBA" id="ARBA00022989"/>
    </source>
</evidence>